<name>A0A841PZP9_9BACL</name>
<reference evidence="2 3" key="1">
    <citation type="submission" date="2020-08" db="EMBL/GenBank/DDBJ databases">
        <title>Genomic Encyclopedia of Type Strains, Phase IV (KMG-IV): sequencing the most valuable type-strain genomes for metagenomic binning, comparative biology and taxonomic classification.</title>
        <authorList>
            <person name="Goeker M."/>
        </authorList>
    </citation>
    <scope>NUCLEOTIDE SEQUENCE [LARGE SCALE GENOMIC DNA]</scope>
    <source>
        <strain evidence="2 3">DSM 21769</strain>
    </source>
</reference>
<proteinExistence type="predicted"/>
<gene>
    <name evidence="2" type="ORF">HNR44_002506</name>
</gene>
<keyword evidence="3" id="KW-1185">Reference proteome</keyword>
<comment type="caution">
    <text evidence="2">The sequence shown here is derived from an EMBL/GenBank/DDBJ whole genome shotgun (WGS) entry which is preliminary data.</text>
</comment>
<dbReference type="AlphaFoldDB" id="A0A841PZP9"/>
<organism evidence="2 3">
    <name type="scientific">Geomicrobium halophilum</name>
    <dbReference type="NCBI Taxonomy" id="549000"/>
    <lineage>
        <taxon>Bacteria</taxon>
        <taxon>Bacillati</taxon>
        <taxon>Bacillota</taxon>
        <taxon>Bacilli</taxon>
        <taxon>Bacillales</taxon>
        <taxon>Geomicrobium</taxon>
    </lineage>
</organism>
<dbReference type="PROSITE" id="PS51350">
    <property type="entry name" value="PTS_HPR_DOM"/>
    <property type="match status" value="1"/>
</dbReference>
<dbReference type="Gene3D" id="3.30.1340.10">
    <property type="entry name" value="HPr-like"/>
    <property type="match status" value="1"/>
</dbReference>
<feature type="domain" description="HPr" evidence="1">
    <location>
        <begin position="1"/>
        <end position="85"/>
    </location>
</feature>
<dbReference type="RefSeq" id="WP_184404582.1">
    <property type="nucleotide sequence ID" value="NZ_JACHHJ010000003.1"/>
</dbReference>
<evidence type="ECO:0000259" key="1">
    <source>
        <dbReference type="PROSITE" id="PS51350"/>
    </source>
</evidence>
<dbReference type="InterPro" id="IPR035895">
    <property type="entry name" value="HPr-like_sf"/>
</dbReference>
<accession>A0A841PZP9</accession>
<evidence type="ECO:0000313" key="3">
    <source>
        <dbReference type="Proteomes" id="UP000568839"/>
    </source>
</evidence>
<dbReference type="InterPro" id="IPR000032">
    <property type="entry name" value="HPr-like"/>
</dbReference>
<dbReference type="Proteomes" id="UP000568839">
    <property type="component" value="Unassembled WGS sequence"/>
</dbReference>
<dbReference type="Pfam" id="PF00381">
    <property type="entry name" value="PTS-HPr"/>
    <property type="match status" value="1"/>
</dbReference>
<protein>
    <submittedName>
        <fullName evidence="2">Phosphocarrier protein</fullName>
    </submittedName>
</protein>
<sequence>MYERKEEITVNISEEQTIIELSNCMQPFKSELYIQKVVQGSVYEINLKSLLGLINLQLSNGDYISVKAIGVDADNALSKVVNYLT</sequence>
<evidence type="ECO:0000313" key="2">
    <source>
        <dbReference type="EMBL" id="MBB6450523.1"/>
    </source>
</evidence>
<dbReference type="EMBL" id="JACHHJ010000003">
    <property type="protein sequence ID" value="MBB6450523.1"/>
    <property type="molecule type" value="Genomic_DNA"/>
</dbReference>
<dbReference type="SUPFAM" id="SSF55594">
    <property type="entry name" value="HPr-like"/>
    <property type="match status" value="1"/>
</dbReference>